<organism evidence="2 3">
    <name type="scientific">Hyaloscypha variabilis (strain UAMH 11265 / GT02V1 / F)</name>
    <name type="common">Meliniomyces variabilis</name>
    <dbReference type="NCBI Taxonomy" id="1149755"/>
    <lineage>
        <taxon>Eukaryota</taxon>
        <taxon>Fungi</taxon>
        <taxon>Dikarya</taxon>
        <taxon>Ascomycota</taxon>
        <taxon>Pezizomycotina</taxon>
        <taxon>Leotiomycetes</taxon>
        <taxon>Helotiales</taxon>
        <taxon>Hyaloscyphaceae</taxon>
        <taxon>Hyaloscypha</taxon>
        <taxon>Hyaloscypha variabilis</taxon>
    </lineage>
</organism>
<sequence length="287" mass="31125">MTDSHSTDAFWPRQMIPVTPETIKEVTRDGGERIAAASLEQIPGIPAGSIIHDNGCGAGAATAMIIASVAPEIASSLQIKGTDIDTAAIAAYNARSKYSSWPAEGLVMDSNALSFPDETFTNSIGNAMVFLTRNNGIDAVKEMYRTLKPGGTLLVNCFAYNPHLGAVREASRSTREGGTLPAWDSFEHWQDPAFIAGILEAGGFAKEKVKVQQREVSVDVGDFDRHAEVTWSFRGMPSVGWNRLDEERWDEAVGLLKQEIGKTEGFRILEDGSAVIRFVIHVATVIK</sequence>
<dbReference type="PANTHER" id="PTHR42912">
    <property type="entry name" value="METHYLTRANSFERASE"/>
    <property type="match status" value="1"/>
</dbReference>
<dbReference type="STRING" id="1149755.A0A2J6QZR1"/>
<dbReference type="InterPro" id="IPR050508">
    <property type="entry name" value="Methyltransf_Superfamily"/>
</dbReference>
<dbReference type="PANTHER" id="PTHR42912:SF80">
    <property type="entry name" value="METHYLTRANSFERASE DOMAIN-CONTAINING PROTEIN"/>
    <property type="match status" value="1"/>
</dbReference>
<reference evidence="2 3" key="1">
    <citation type="submission" date="2016-04" db="EMBL/GenBank/DDBJ databases">
        <title>A degradative enzymes factory behind the ericoid mycorrhizal symbiosis.</title>
        <authorList>
            <consortium name="DOE Joint Genome Institute"/>
            <person name="Martino E."/>
            <person name="Morin E."/>
            <person name="Grelet G."/>
            <person name="Kuo A."/>
            <person name="Kohler A."/>
            <person name="Daghino S."/>
            <person name="Barry K."/>
            <person name="Choi C."/>
            <person name="Cichocki N."/>
            <person name="Clum A."/>
            <person name="Copeland A."/>
            <person name="Hainaut M."/>
            <person name="Haridas S."/>
            <person name="Labutti K."/>
            <person name="Lindquist E."/>
            <person name="Lipzen A."/>
            <person name="Khouja H.-R."/>
            <person name="Murat C."/>
            <person name="Ohm R."/>
            <person name="Olson A."/>
            <person name="Spatafora J."/>
            <person name="Veneault-Fourrey C."/>
            <person name="Henrissat B."/>
            <person name="Grigoriev I."/>
            <person name="Martin F."/>
            <person name="Perotto S."/>
        </authorList>
    </citation>
    <scope>NUCLEOTIDE SEQUENCE [LARGE SCALE GENOMIC DNA]</scope>
    <source>
        <strain evidence="2 3">F</strain>
    </source>
</reference>
<dbReference type="SUPFAM" id="SSF53335">
    <property type="entry name" value="S-adenosyl-L-methionine-dependent methyltransferases"/>
    <property type="match status" value="1"/>
</dbReference>
<evidence type="ECO:0000259" key="1">
    <source>
        <dbReference type="Pfam" id="PF13649"/>
    </source>
</evidence>
<accession>A0A2J6QZR1</accession>
<keyword evidence="2" id="KW-0489">Methyltransferase</keyword>
<name>A0A2J6QZR1_HYAVF</name>
<dbReference type="AlphaFoldDB" id="A0A2J6QZR1"/>
<dbReference type="Gene3D" id="3.40.50.150">
    <property type="entry name" value="Vaccinia Virus protein VP39"/>
    <property type="match status" value="1"/>
</dbReference>
<dbReference type="Proteomes" id="UP000235786">
    <property type="component" value="Unassembled WGS sequence"/>
</dbReference>
<gene>
    <name evidence="2" type="ORF">L207DRAFT_471807</name>
</gene>
<feature type="domain" description="Methyltransferase" evidence="1">
    <location>
        <begin position="52"/>
        <end position="151"/>
    </location>
</feature>
<dbReference type="Pfam" id="PF13649">
    <property type="entry name" value="Methyltransf_25"/>
    <property type="match status" value="1"/>
</dbReference>
<keyword evidence="2" id="KW-0808">Transferase</keyword>
<evidence type="ECO:0000313" key="3">
    <source>
        <dbReference type="Proteomes" id="UP000235786"/>
    </source>
</evidence>
<dbReference type="OrthoDB" id="2013972at2759"/>
<dbReference type="EMBL" id="KZ613961">
    <property type="protein sequence ID" value="PMD31755.1"/>
    <property type="molecule type" value="Genomic_DNA"/>
</dbReference>
<dbReference type="GO" id="GO:0032259">
    <property type="term" value="P:methylation"/>
    <property type="evidence" value="ECO:0007669"/>
    <property type="project" value="UniProtKB-KW"/>
</dbReference>
<protein>
    <submittedName>
        <fullName evidence="2">S-adenosyl-L-methionine-dependent methyltransferase</fullName>
    </submittedName>
</protein>
<evidence type="ECO:0000313" key="2">
    <source>
        <dbReference type="EMBL" id="PMD31755.1"/>
    </source>
</evidence>
<dbReference type="InterPro" id="IPR029063">
    <property type="entry name" value="SAM-dependent_MTases_sf"/>
</dbReference>
<keyword evidence="3" id="KW-1185">Reference proteome</keyword>
<dbReference type="InterPro" id="IPR041698">
    <property type="entry name" value="Methyltransf_25"/>
</dbReference>
<dbReference type="GO" id="GO:0008168">
    <property type="term" value="F:methyltransferase activity"/>
    <property type="evidence" value="ECO:0007669"/>
    <property type="project" value="UniProtKB-KW"/>
</dbReference>
<proteinExistence type="predicted"/>